<dbReference type="Proteomes" id="UP000032740">
    <property type="component" value="Chromosome"/>
</dbReference>
<dbReference type="RefSeq" id="WP_026657603.1">
    <property type="nucleotide sequence ID" value="NC_022538.1"/>
</dbReference>
<sequence>MRKIYFSFIAVLAVCLTLTVSAFAWLNISNITLVEGIYLKAGSGDLLELSLDGITYNKTLDQNRIKNSLKNLKIKPISTNDGKTFYTNPYQKNDAQARKNIDYMSFEIWFRITPEENISDESVYKDIYLVNHQQVTYEQKENAKGTFITSKGKQFKSDIDFKLSEETEIKKTKVNTYYAKDAMRIGVVSNDETKFILDPSGVEKNNYAYGALDYYNKKMQTHLIPPVNHIETITELSVLSKNKANTIEDNKSHITTLEKKDNSYIGRATINIWLEGWDPYALDAIIKDNVYIQLEFIAVIKEN</sequence>
<dbReference type="AlphaFoldDB" id="U4KPF2"/>
<reference evidence="1 2" key="1">
    <citation type="journal article" date="2013" name="J. Mol. Microbiol. Biotechnol.">
        <title>Analysis of the Complete Genomes of Acholeplasma brassicae , A. palmae and A. laidlawii and Their Comparison to the Obligate Parasites from ' Candidatus Phytoplasma'.</title>
        <authorList>
            <person name="Kube M."/>
            <person name="Siewert C."/>
            <person name="Migdoll A.M."/>
            <person name="Duduk B."/>
            <person name="Holz S."/>
            <person name="Rabus R."/>
            <person name="Seemuller E."/>
            <person name="Mitrovic J."/>
            <person name="Muller I."/>
            <person name="Buttner C."/>
            <person name="Reinhardt R."/>
        </authorList>
    </citation>
    <scope>NUCLEOTIDE SEQUENCE [LARGE SCALE GENOMIC DNA]</scope>
    <source>
        <strain evidence="1 2">J233</strain>
    </source>
</reference>
<dbReference type="OrthoDB" id="384842at2"/>
<dbReference type="STRING" id="1318466.BN85405380"/>
<keyword evidence="2" id="KW-1185">Reference proteome</keyword>
<protein>
    <submittedName>
        <fullName evidence="1">Uncharacterized protein</fullName>
    </submittedName>
</protein>
<dbReference type="HOGENOM" id="CLU_890318_0_0_14"/>
<gene>
    <name evidence="1" type="ORF">BN85405380</name>
</gene>
<evidence type="ECO:0000313" key="1">
    <source>
        <dbReference type="EMBL" id="CCV64115.1"/>
    </source>
</evidence>
<accession>U4KPF2</accession>
<name>U4KPF2_ALTPJ</name>
<proteinExistence type="predicted"/>
<evidence type="ECO:0000313" key="2">
    <source>
        <dbReference type="Proteomes" id="UP000032740"/>
    </source>
</evidence>
<dbReference type="EMBL" id="FO681347">
    <property type="protein sequence ID" value="CCV64115.1"/>
    <property type="molecule type" value="Genomic_DNA"/>
</dbReference>
<organism evidence="1 2">
    <name type="scientific">Alteracholeplasma palmae (strain ATCC 49389 / J233)</name>
    <name type="common">Acholeplasma palmae</name>
    <dbReference type="NCBI Taxonomy" id="1318466"/>
    <lineage>
        <taxon>Bacteria</taxon>
        <taxon>Bacillati</taxon>
        <taxon>Mycoplasmatota</taxon>
        <taxon>Mollicutes</taxon>
        <taxon>Acholeplasmatales</taxon>
        <taxon>Acholeplasmataceae</taxon>
        <taxon>Acholeplasma</taxon>
    </lineage>
</organism>
<dbReference type="KEGG" id="apal:BN85405380"/>